<dbReference type="Gene3D" id="3.30.70.1440">
    <property type="entry name" value="Multidrug efflux transporter AcrB pore domain"/>
    <property type="match status" value="1"/>
</dbReference>
<dbReference type="PRINTS" id="PR00702">
    <property type="entry name" value="ACRIFLAVINRP"/>
</dbReference>
<evidence type="ECO:0000256" key="7">
    <source>
        <dbReference type="ARBA" id="ARBA00023136"/>
    </source>
</evidence>
<evidence type="ECO:0000256" key="1">
    <source>
        <dbReference type="ARBA" id="ARBA00004429"/>
    </source>
</evidence>
<evidence type="ECO:0000256" key="4">
    <source>
        <dbReference type="ARBA" id="ARBA00022519"/>
    </source>
</evidence>
<protein>
    <submittedName>
        <fullName evidence="9">MMPL family transporter</fullName>
    </submittedName>
</protein>
<evidence type="ECO:0000313" key="9">
    <source>
        <dbReference type="EMBL" id="NHO66257.1"/>
    </source>
</evidence>
<dbReference type="AlphaFoldDB" id="A0A9E5K0F4"/>
<evidence type="ECO:0000256" key="8">
    <source>
        <dbReference type="SAM" id="Phobius"/>
    </source>
</evidence>
<proteinExistence type="predicted"/>
<dbReference type="InterPro" id="IPR001036">
    <property type="entry name" value="Acrflvin-R"/>
</dbReference>
<reference evidence="9" key="1">
    <citation type="submission" date="2020-03" db="EMBL/GenBank/DDBJ databases">
        <authorList>
            <person name="Guo F."/>
        </authorList>
    </citation>
    <scope>NUCLEOTIDE SEQUENCE</scope>
    <source>
        <strain evidence="9">JCM 30134</strain>
    </source>
</reference>
<keyword evidence="6 8" id="KW-1133">Transmembrane helix</keyword>
<dbReference type="RefSeq" id="WP_167186757.1">
    <property type="nucleotide sequence ID" value="NZ_JAAONZ010000008.1"/>
</dbReference>
<dbReference type="SUPFAM" id="SSF82693">
    <property type="entry name" value="Multidrug efflux transporter AcrB pore domain, PN1, PN2, PC1 and PC2 subdomains"/>
    <property type="match status" value="3"/>
</dbReference>
<gene>
    <name evidence="9" type="ORF">G8770_11950</name>
</gene>
<keyword evidence="5 8" id="KW-0812">Transmembrane</keyword>
<comment type="subcellular location">
    <subcellularLocation>
        <location evidence="1">Cell inner membrane</location>
        <topology evidence="1">Multi-pass membrane protein</topology>
    </subcellularLocation>
</comment>
<dbReference type="PANTHER" id="PTHR32063:SF14">
    <property type="entry name" value="BLL4319 PROTEIN"/>
    <property type="match status" value="1"/>
</dbReference>
<feature type="transmembrane region" description="Helical" evidence="8">
    <location>
        <begin position="431"/>
        <end position="452"/>
    </location>
</feature>
<dbReference type="GO" id="GO:0042910">
    <property type="term" value="F:xenobiotic transmembrane transporter activity"/>
    <property type="evidence" value="ECO:0007669"/>
    <property type="project" value="TreeGrafter"/>
</dbReference>
<comment type="caution">
    <text evidence="9">The sequence shown here is derived from an EMBL/GenBank/DDBJ whole genome shotgun (WGS) entry which is preliminary data.</text>
</comment>
<evidence type="ECO:0000313" key="10">
    <source>
        <dbReference type="Proteomes" id="UP000787472"/>
    </source>
</evidence>
<name>A0A9E5K0F4_9GAMM</name>
<evidence type="ECO:0000256" key="5">
    <source>
        <dbReference type="ARBA" id="ARBA00022692"/>
    </source>
</evidence>
<feature type="transmembrane region" description="Helical" evidence="8">
    <location>
        <begin position="889"/>
        <end position="911"/>
    </location>
</feature>
<dbReference type="SUPFAM" id="SSF82714">
    <property type="entry name" value="Multidrug efflux transporter AcrB TolC docking domain, DN and DC subdomains"/>
    <property type="match status" value="2"/>
</dbReference>
<dbReference type="InterPro" id="IPR027463">
    <property type="entry name" value="AcrB_DN_DC_subdom"/>
</dbReference>
<dbReference type="EMBL" id="JAAONZ010000008">
    <property type="protein sequence ID" value="NHO66257.1"/>
    <property type="molecule type" value="Genomic_DNA"/>
</dbReference>
<feature type="transmembrane region" description="Helical" evidence="8">
    <location>
        <begin position="360"/>
        <end position="380"/>
    </location>
</feature>
<sequence length="1039" mass="112406">MKFTDLFISKPVLATVVSLVILLMGLRAGTELNVRQYPELQNAVVNISTAYVGADADLVQGFITTPVERQVATVDGIEYMTSSSVAGLSTVSAQVKLDADPDKVLTKVIAKVNKLRGELPASAENSVIDLRVGDPAAHAYLSFYSDSLSTNQITDYLIREVEPRLATVAGIQRADINGGRTFAVRAWLKPERMRAFDLTASDINAALRTNNVLSAVGATKGSMTSIDLKADTDLRDIEQFKNLIVRAERGSIIRLEDVADVELGAESYNSSARFNGQAATFFAIYLTPDANAIEALDRLRDVWDNDVVPQLPEGLNANFSYDSSIYIRDAIGEVKQTIAEAIVIVIVVIFLFLGSLRSVLIPAIAVPLSLVGALFLMLLFGFSLNLLTLLAMVLAIGIVVDDAIIVLENIHRHIEEGMNPHQAAIKGARELAWPVVAMTTTLVAVYLPIGFLSGITGVLFVEFAFTLAGAVLISGVVALTLSPMMCAKMLRSHKGEDTKDGDNKGLEQWLDRQFEKLQHRYQRDLHTVLDERVGLTLFGVIVLLSCYFLFVMSPSELAPAEDTGFAFYLAEADPGVTLEYVERFSSEAWAINQASDAIAGDFQFNGISLTAPGSNNGAFGGLILAPWSEREETLAEVMKDLVTPRFEQVAGLKVAAIIPAALPTGGTGMPIEFVILSTAPAAVVKEFADQVLAKAKASKKFIFLNTDVKIDKPRTEIMIDRDKASQLGIDMSQLSADLSAMLSGGYVNRFSLENRSYKVIPQVMRSDRLTPEQLQSYYTRTQSGELVPLSTVVTLKDSVQPQVLSRFQQLNSVTIGAMQRPGIALGEALAILEEAAGEILPKGYTVDYAGEARQFKTEGSALVATFFFALVVIYLVLSAQFESFRDPFIMLMTVPMSISGALLVLNVLGIFQVPGTTLNIYTQIGLLTLIGVISKHGILIVEFANKLQQEGHTKREAIEMAASVRLRPVLMTTAALVLAMVPLLLATGPGAVSRFSMGVVIAAGMTIGTAFTLYLLPAVYLLIGRDYAKAPVIAHEPAV</sequence>
<dbReference type="Gene3D" id="3.30.70.1320">
    <property type="entry name" value="Multidrug efflux transporter AcrB pore domain like"/>
    <property type="match status" value="1"/>
</dbReference>
<accession>A0A9E5K0F4</accession>
<keyword evidence="3" id="KW-1003">Cell membrane</keyword>
<feature type="transmembrane region" description="Helical" evidence="8">
    <location>
        <begin position="997"/>
        <end position="1023"/>
    </location>
</feature>
<dbReference type="FunFam" id="1.20.1640.10:FF:000001">
    <property type="entry name" value="Efflux pump membrane transporter"/>
    <property type="match status" value="1"/>
</dbReference>
<feature type="transmembrane region" description="Helical" evidence="8">
    <location>
        <begin position="859"/>
        <end position="877"/>
    </location>
</feature>
<keyword evidence="4" id="KW-0997">Cell inner membrane</keyword>
<feature type="transmembrane region" description="Helical" evidence="8">
    <location>
        <begin position="458"/>
        <end position="481"/>
    </location>
</feature>
<feature type="transmembrane region" description="Helical" evidence="8">
    <location>
        <begin position="533"/>
        <end position="552"/>
    </location>
</feature>
<evidence type="ECO:0000256" key="3">
    <source>
        <dbReference type="ARBA" id="ARBA00022475"/>
    </source>
</evidence>
<dbReference type="Gene3D" id="1.20.1640.10">
    <property type="entry name" value="Multidrug efflux transporter AcrB transmembrane domain"/>
    <property type="match status" value="2"/>
</dbReference>
<dbReference type="PANTHER" id="PTHR32063">
    <property type="match status" value="1"/>
</dbReference>
<dbReference type="Proteomes" id="UP000787472">
    <property type="component" value="Unassembled WGS sequence"/>
</dbReference>
<feature type="transmembrane region" description="Helical" evidence="8">
    <location>
        <begin position="386"/>
        <end position="410"/>
    </location>
</feature>
<feature type="transmembrane region" description="Helical" evidence="8">
    <location>
        <begin position="337"/>
        <end position="353"/>
    </location>
</feature>
<keyword evidence="10" id="KW-1185">Reference proteome</keyword>
<dbReference type="Gene3D" id="3.30.2090.10">
    <property type="entry name" value="Multidrug efflux transporter AcrB TolC docking domain, DN and DC subdomains"/>
    <property type="match status" value="2"/>
</dbReference>
<feature type="transmembrane region" description="Helical" evidence="8">
    <location>
        <begin position="923"/>
        <end position="945"/>
    </location>
</feature>
<evidence type="ECO:0000256" key="6">
    <source>
        <dbReference type="ARBA" id="ARBA00022989"/>
    </source>
</evidence>
<evidence type="ECO:0000256" key="2">
    <source>
        <dbReference type="ARBA" id="ARBA00022448"/>
    </source>
</evidence>
<dbReference type="GO" id="GO:0005886">
    <property type="term" value="C:plasma membrane"/>
    <property type="evidence" value="ECO:0007669"/>
    <property type="project" value="UniProtKB-SubCell"/>
</dbReference>
<dbReference type="Gene3D" id="3.30.70.1430">
    <property type="entry name" value="Multidrug efflux transporter AcrB pore domain"/>
    <property type="match status" value="2"/>
</dbReference>
<dbReference type="SUPFAM" id="SSF82866">
    <property type="entry name" value="Multidrug efflux transporter AcrB transmembrane domain"/>
    <property type="match status" value="2"/>
</dbReference>
<organism evidence="9 10">
    <name type="scientific">Pseudomaricurvus hydrocarbonicus</name>
    <dbReference type="NCBI Taxonomy" id="1470433"/>
    <lineage>
        <taxon>Bacteria</taxon>
        <taxon>Pseudomonadati</taxon>
        <taxon>Pseudomonadota</taxon>
        <taxon>Gammaproteobacteria</taxon>
        <taxon>Cellvibrionales</taxon>
        <taxon>Cellvibrionaceae</taxon>
        <taxon>Pseudomaricurvus</taxon>
    </lineage>
</organism>
<keyword evidence="7 8" id="KW-0472">Membrane</keyword>
<keyword evidence="2" id="KW-0813">Transport</keyword>
<dbReference type="Pfam" id="PF00873">
    <property type="entry name" value="ACR_tran"/>
    <property type="match status" value="1"/>
</dbReference>
<feature type="transmembrane region" description="Helical" evidence="8">
    <location>
        <begin position="966"/>
        <end position="985"/>
    </location>
</feature>